<protein>
    <submittedName>
        <fullName evidence="1">Uncharacterized protein</fullName>
    </submittedName>
</protein>
<proteinExistence type="predicted"/>
<evidence type="ECO:0000313" key="2">
    <source>
        <dbReference type="Proteomes" id="UP001059663"/>
    </source>
</evidence>
<sequence length="75" mass="7750">MIEQPALVRVLESAAHLQEIVPDAVLVGESTGARGGVVSVSFRNVDVDPTAAVETGPTRRSSRSSSEARSPTGSC</sequence>
<dbReference type="EMBL" id="CP087977">
    <property type="protein sequence ID" value="UUZ45081.1"/>
    <property type="molecule type" value="Genomic_DNA"/>
</dbReference>
<reference evidence="1" key="1">
    <citation type="submission" date="2021-11" db="EMBL/GenBank/DDBJ databases">
        <title>Study of the species diversity of bacterial strains isolated from a unique natural object - Shulgan-Tash cave (Bashkiria).</title>
        <authorList>
            <person name="Sazanova A.L."/>
            <person name="Chirak E.R."/>
            <person name="Safronova V.I."/>
        </authorList>
    </citation>
    <scope>NUCLEOTIDE SEQUENCE</scope>
    <source>
        <strain evidence="1">P1</strain>
    </source>
</reference>
<dbReference type="Proteomes" id="UP001059663">
    <property type="component" value="Chromosome"/>
</dbReference>
<evidence type="ECO:0000313" key="1">
    <source>
        <dbReference type="EMBL" id="UUZ45081.1"/>
    </source>
</evidence>
<accession>A0AC61U5F4</accession>
<gene>
    <name evidence="1" type="ORF">LP422_01745</name>
</gene>
<name>A0AC61U5F4_9MICO</name>
<organism evidence="1 2">
    <name type="scientific">Janibacter limosus</name>
    <dbReference type="NCBI Taxonomy" id="53458"/>
    <lineage>
        <taxon>Bacteria</taxon>
        <taxon>Bacillati</taxon>
        <taxon>Actinomycetota</taxon>
        <taxon>Actinomycetes</taxon>
        <taxon>Micrococcales</taxon>
        <taxon>Intrasporangiaceae</taxon>
        <taxon>Janibacter</taxon>
    </lineage>
</organism>